<evidence type="ECO:0000256" key="11">
    <source>
        <dbReference type="SAM" id="MobiDB-lite"/>
    </source>
</evidence>
<dbReference type="EMBL" id="JACGWL010000006">
    <property type="protein sequence ID" value="KAK4399601.1"/>
    <property type="molecule type" value="Genomic_DNA"/>
</dbReference>
<name>A0AAE1WUC6_9LAMI</name>
<feature type="region of interest" description="Disordered" evidence="11">
    <location>
        <begin position="155"/>
        <end position="176"/>
    </location>
</feature>
<dbReference type="GO" id="GO:0008270">
    <property type="term" value="F:zinc ion binding"/>
    <property type="evidence" value="ECO:0007669"/>
    <property type="project" value="UniProtKB-KW"/>
</dbReference>
<evidence type="ECO:0000256" key="6">
    <source>
        <dbReference type="ARBA" id="ARBA00023125"/>
    </source>
</evidence>
<evidence type="ECO:0000256" key="10">
    <source>
        <dbReference type="PROSITE-ProRule" id="PRU00470"/>
    </source>
</evidence>
<evidence type="ECO:0000256" key="8">
    <source>
        <dbReference type="ARBA" id="ARBA00023242"/>
    </source>
</evidence>
<evidence type="ECO:0000313" key="13">
    <source>
        <dbReference type="EMBL" id="KAK4399601.1"/>
    </source>
</evidence>
<keyword evidence="4" id="KW-0862">Zinc</keyword>
<sequence>MSHFPEMDWNAKWDWENFVAFGSKPIESPKKLQLADWMLVDDGEIHAGSFNLSGCGGNSGASSSNGGHGSSAKSSISASTDSSTRDGMQTPNFMFSKFEGSSRNFGKKMEMKGAEIFGTSPAPEASIGSVEPLIGLKLGKRTYFENSSGGSNIKSTSFSVMPTPSPSTLKKTKSSGQNAPVRCQVEGCSIDLSTAKEYHRKHRVCDNHSKCPKVVVGGLERRFCQQCSRFHSLSEFDEKKRSCRRRLCDHNARRRKPQQETIQLSSTRLPSPFYGGTQQMSFLLNSSPLVHSRTPANSSWDNPCNSKFTLTKGFPLKSDGDGGTDDQLHMPGIKLPHVINMQNAANGLLASKNPTSEVPNPGRLWPIDLVKVTGDLSWIDVLHHHSPCSSSMDCYTPVGSKGSLISSLDAAPEYRRALSLLSSNSWDTCEPVSIPLHHPMHENDSNINQSMIHAIPEGVPLSSSEFWLSGQHSAYSRVQSLATNSNFQEIQLFKTPYDADFYSNMLN</sequence>
<dbReference type="AlphaFoldDB" id="A0AAE1WUC6"/>
<evidence type="ECO:0000256" key="3">
    <source>
        <dbReference type="ARBA" id="ARBA00022771"/>
    </source>
</evidence>
<gene>
    <name evidence="13" type="ORF">Sango_1066200</name>
</gene>
<comment type="caution">
    <text evidence="13">The sequence shown here is derived from an EMBL/GenBank/DDBJ whole genome shotgun (WGS) entry which is preliminary data.</text>
</comment>
<dbReference type="PANTHER" id="PTHR31251:SF74">
    <property type="entry name" value="SQUAMOSA PROMOTER-BINDING-LIKE PROTEIN 2"/>
    <property type="match status" value="1"/>
</dbReference>
<dbReference type="PANTHER" id="PTHR31251">
    <property type="entry name" value="SQUAMOSA PROMOTER-BINDING-LIKE PROTEIN 4"/>
    <property type="match status" value="1"/>
</dbReference>
<keyword evidence="14" id="KW-1185">Reference proteome</keyword>
<proteinExistence type="predicted"/>
<dbReference type="GO" id="GO:0005634">
    <property type="term" value="C:nucleus"/>
    <property type="evidence" value="ECO:0007669"/>
    <property type="project" value="UniProtKB-SubCell"/>
</dbReference>
<dbReference type="SUPFAM" id="SSF103612">
    <property type="entry name" value="SBT domain"/>
    <property type="match status" value="1"/>
</dbReference>
<reference evidence="13" key="1">
    <citation type="submission" date="2020-06" db="EMBL/GenBank/DDBJ databases">
        <authorList>
            <person name="Li T."/>
            <person name="Hu X."/>
            <person name="Zhang T."/>
            <person name="Song X."/>
            <person name="Zhang H."/>
            <person name="Dai N."/>
            <person name="Sheng W."/>
            <person name="Hou X."/>
            <person name="Wei L."/>
        </authorList>
    </citation>
    <scope>NUCLEOTIDE SEQUENCE</scope>
    <source>
        <strain evidence="13">K16</strain>
        <tissue evidence="13">Leaf</tissue>
    </source>
</reference>
<evidence type="ECO:0000256" key="9">
    <source>
        <dbReference type="ARBA" id="ARBA00056472"/>
    </source>
</evidence>
<keyword evidence="2" id="KW-0479">Metal-binding</keyword>
<keyword evidence="3 10" id="KW-0863">Zinc-finger</keyword>
<comment type="function">
    <text evidence="9">Probable transcriptional factor. Binds to the promoter of the SQUAMOSA gene.</text>
</comment>
<dbReference type="InterPro" id="IPR044817">
    <property type="entry name" value="SBP-like"/>
</dbReference>
<keyword evidence="8" id="KW-0539">Nucleus</keyword>
<feature type="domain" description="SBP-type" evidence="12">
    <location>
        <begin position="180"/>
        <end position="257"/>
    </location>
</feature>
<evidence type="ECO:0000313" key="14">
    <source>
        <dbReference type="Proteomes" id="UP001289374"/>
    </source>
</evidence>
<accession>A0AAE1WUC6</accession>
<dbReference type="InterPro" id="IPR036893">
    <property type="entry name" value="SBP_sf"/>
</dbReference>
<dbReference type="GO" id="GO:0003677">
    <property type="term" value="F:DNA binding"/>
    <property type="evidence" value="ECO:0007669"/>
    <property type="project" value="UniProtKB-KW"/>
</dbReference>
<keyword evidence="5" id="KW-0805">Transcription regulation</keyword>
<evidence type="ECO:0000256" key="1">
    <source>
        <dbReference type="ARBA" id="ARBA00004123"/>
    </source>
</evidence>
<keyword evidence="6" id="KW-0238">DNA-binding</keyword>
<dbReference type="Pfam" id="PF03110">
    <property type="entry name" value="SBP"/>
    <property type="match status" value="1"/>
</dbReference>
<comment type="subcellular location">
    <subcellularLocation>
        <location evidence="1">Nucleus</location>
    </subcellularLocation>
</comment>
<evidence type="ECO:0000256" key="5">
    <source>
        <dbReference type="ARBA" id="ARBA00023015"/>
    </source>
</evidence>
<dbReference type="PROSITE" id="PS51141">
    <property type="entry name" value="ZF_SBP"/>
    <property type="match status" value="1"/>
</dbReference>
<protein>
    <submittedName>
        <fullName evidence="13">Squamosa promoter-binding-like protein 3</fullName>
    </submittedName>
</protein>
<dbReference type="Gene3D" id="4.10.1100.10">
    <property type="entry name" value="Transcription factor, SBP-box domain"/>
    <property type="match status" value="1"/>
</dbReference>
<organism evidence="13 14">
    <name type="scientific">Sesamum angolense</name>
    <dbReference type="NCBI Taxonomy" id="2727404"/>
    <lineage>
        <taxon>Eukaryota</taxon>
        <taxon>Viridiplantae</taxon>
        <taxon>Streptophyta</taxon>
        <taxon>Embryophyta</taxon>
        <taxon>Tracheophyta</taxon>
        <taxon>Spermatophyta</taxon>
        <taxon>Magnoliopsida</taxon>
        <taxon>eudicotyledons</taxon>
        <taxon>Gunneridae</taxon>
        <taxon>Pentapetalae</taxon>
        <taxon>asterids</taxon>
        <taxon>lamiids</taxon>
        <taxon>Lamiales</taxon>
        <taxon>Pedaliaceae</taxon>
        <taxon>Sesamum</taxon>
    </lineage>
</organism>
<evidence type="ECO:0000259" key="12">
    <source>
        <dbReference type="PROSITE" id="PS51141"/>
    </source>
</evidence>
<dbReference type="InterPro" id="IPR004333">
    <property type="entry name" value="SBP_dom"/>
</dbReference>
<reference evidence="13" key="2">
    <citation type="journal article" date="2024" name="Plant">
        <title>Genomic evolution and insights into agronomic trait innovations of Sesamum species.</title>
        <authorList>
            <person name="Miao H."/>
            <person name="Wang L."/>
            <person name="Qu L."/>
            <person name="Liu H."/>
            <person name="Sun Y."/>
            <person name="Le M."/>
            <person name="Wang Q."/>
            <person name="Wei S."/>
            <person name="Zheng Y."/>
            <person name="Lin W."/>
            <person name="Duan Y."/>
            <person name="Cao H."/>
            <person name="Xiong S."/>
            <person name="Wang X."/>
            <person name="Wei L."/>
            <person name="Li C."/>
            <person name="Ma Q."/>
            <person name="Ju M."/>
            <person name="Zhao R."/>
            <person name="Li G."/>
            <person name="Mu C."/>
            <person name="Tian Q."/>
            <person name="Mei H."/>
            <person name="Zhang T."/>
            <person name="Gao T."/>
            <person name="Zhang H."/>
        </authorList>
    </citation>
    <scope>NUCLEOTIDE SEQUENCE</scope>
    <source>
        <strain evidence="13">K16</strain>
    </source>
</reference>
<dbReference type="Proteomes" id="UP001289374">
    <property type="component" value="Unassembled WGS sequence"/>
</dbReference>
<keyword evidence="7" id="KW-0804">Transcription</keyword>
<evidence type="ECO:0000256" key="7">
    <source>
        <dbReference type="ARBA" id="ARBA00023163"/>
    </source>
</evidence>
<feature type="compositionally biased region" description="Low complexity" evidence="11">
    <location>
        <begin position="60"/>
        <end position="82"/>
    </location>
</feature>
<dbReference type="FunFam" id="4.10.1100.10:FF:000001">
    <property type="entry name" value="Squamosa promoter-binding-like protein 14"/>
    <property type="match status" value="1"/>
</dbReference>
<evidence type="ECO:0000256" key="4">
    <source>
        <dbReference type="ARBA" id="ARBA00022833"/>
    </source>
</evidence>
<evidence type="ECO:0000256" key="2">
    <source>
        <dbReference type="ARBA" id="ARBA00022723"/>
    </source>
</evidence>
<feature type="region of interest" description="Disordered" evidence="11">
    <location>
        <begin position="59"/>
        <end position="93"/>
    </location>
</feature>